<evidence type="ECO:0000313" key="2">
    <source>
        <dbReference type="EMBL" id="CAB5015841.1"/>
    </source>
</evidence>
<name>A0A6J7QFH7_9ZZZZ</name>
<dbReference type="EMBL" id="CAFBPD010000195">
    <property type="protein sequence ID" value="CAB5015841.1"/>
    <property type="molecule type" value="Genomic_DNA"/>
</dbReference>
<proteinExistence type="predicted"/>
<accession>A0A6J7QFH7</accession>
<gene>
    <name evidence="2" type="ORF">UFOPK4061_01112</name>
</gene>
<protein>
    <submittedName>
        <fullName evidence="2">Unannotated protein</fullName>
    </submittedName>
</protein>
<dbReference type="AlphaFoldDB" id="A0A6J7QFH7"/>
<reference evidence="2" key="1">
    <citation type="submission" date="2020-05" db="EMBL/GenBank/DDBJ databases">
        <authorList>
            <person name="Chiriac C."/>
            <person name="Salcher M."/>
            <person name="Ghai R."/>
            <person name="Kavagutti S V."/>
        </authorList>
    </citation>
    <scope>NUCLEOTIDE SEQUENCE</scope>
</reference>
<sequence>MPEVRQTPLATSRVTGLRGPNLRAYNAFLDALAHEGCAAMGYRLTGPVIERLCVKHVRGRIRAVVTFSLDDVAWVLLVGEHLFDSEVNVYDELYRLVGHRPEPGAKRTKPPCCDDAESTPSDAFGEDEVMELVARMRSVAQHSRR</sequence>
<evidence type="ECO:0000256" key="1">
    <source>
        <dbReference type="SAM" id="MobiDB-lite"/>
    </source>
</evidence>
<feature type="region of interest" description="Disordered" evidence="1">
    <location>
        <begin position="100"/>
        <end position="122"/>
    </location>
</feature>
<organism evidence="2">
    <name type="scientific">freshwater metagenome</name>
    <dbReference type="NCBI Taxonomy" id="449393"/>
    <lineage>
        <taxon>unclassified sequences</taxon>
        <taxon>metagenomes</taxon>
        <taxon>ecological metagenomes</taxon>
    </lineage>
</organism>